<dbReference type="GO" id="GO:0007165">
    <property type="term" value="P:signal transduction"/>
    <property type="evidence" value="ECO:0007669"/>
    <property type="project" value="TreeGrafter"/>
</dbReference>
<name>A0AAD5KE63_9FUNG</name>
<keyword evidence="3" id="KW-1185">Reference proteome</keyword>
<dbReference type="AlphaFoldDB" id="A0AAD5KE63"/>
<protein>
    <submittedName>
        <fullName evidence="2">Uncharacterized protein</fullName>
    </submittedName>
</protein>
<dbReference type="InterPro" id="IPR017853">
    <property type="entry name" value="GH"/>
</dbReference>
<dbReference type="InterPro" id="IPR051595">
    <property type="entry name" value="GH25_Enzymes"/>
</dbReference>
<proteinExistence type="predicted"/>
<feature type="chain" id="PRO_5041901567" evidence="1">
    <location>
        <begin position="28"/>
        <end position="232"/>
    </location>
</feature>
<sequence length="232" mass="25762">MKTPIFSATAATLAFLAASIGSQVVQAKTAIDTFELVSSEAYKCAHGEQGYEGAAIGCYREGNSLSECPTNYFRARSAGFKDVDLSLRPCAHRGCTKTPREQVDEFTSFANTNKMGYRYLWLYVSTSDNWGSSPPEGNQATLNDFKEALDAASSTTLWKWGIATSASDWKTITGPNDWELDNTVPLWYENHDGQPNFDEYTPFGGWETPFAKQYAKDSDVCGVRFSQSYYIE</sequence>
<dbReference type="PANTHER" id="PTHR23208:SF36">
    <property type="entry name" value="LYSOZYME-RELATED"/>
    <property type="match status" value="1"/>
</dbReference>
<dbReference type="PANTHER" id="PTHR23208">
    <property type="entry name" value="LYSOZYME PROTEIN"/>
    <property type="match status" value="1"/>
</dbReference>
<dbReference type="Gene3D" id="3.20.20.80">
    <property type="entry name" value="Glycosidases"/>
    <property type="match status" value="1"/>
</dbReference>
<reference evidence="2" key="2">
    <citation type="submission" date="2023-02" db="EMBL/GenBank/DDBJ databases">
        <authorList>
            <consortium name="DOE Joint Genome Institute"/>
            <person name="Mondo S.J."/>
            <person name="Chang Y."/>
            <person name="Wang Y."/>
            <person name="Ahrendt S."/>
            <person name="Andreopoulos W."/>
            <person name="Barry K."/>
            <person name="Beard J."/>
            <person name="Benny G.L."/>
            <person name="Blankenship S."/>
            <person name="Bonito G."/>
            <person name="Cuomo C."/>
            <person name="Desiro A."/>
            <person name="Gervers K.A."/>
            <person name="Hundley H."/>
            <person name="Kuo A."/>
            <person name="LaButti K."/>
            <person name="Lang B.F."/>
            <person name="Lipzen A."/>
            <person name="O'Donnell K."/>
            <person name="Pangilinan J."/>
            <person name="Reynolds N."/>
            <person name="Sandor L."/>
            <person name="Smith M.W."/>
            <person name="Tsang A."/>
            <person name="Grigoriev I.V."/>
            <person name="Stajich J.E."/>
            <person name="Spatafora J.W."/>
        </authorList>
    </citation>
    <scope>NUCLEOTIDE SEQUENCE</scope>
    <source>
        <strain evidence="2">RSA 2281</strain>
    </source>
</reference>
<organism evidence="2 3">
    <name type="scientific">Phascolomyces articulosus</name>
    <dbReference type="NCBI Taxonomy" id="60185"/>
    <lineage>
        <taxon>Eukaryota</taxon>
        <taxon>Fungi</taxon>
        <taxon>Fungi incertae sedis</taxon>
        <taxon>Mucoromycota</taxon>
        <taxon>Mucoromycotina</taxon>
        <taxon>Mucoromycetes</taxon>
        <taxon>Mucorales</taxon>
        <taxon>Lichtheimiaceae</taxon>
        <taxon>Phascolomyces</taxon>
    </lineage>
</organism>
<dbReference type="EMBL" id="JAIXMP010000009">
    <property type="protein sequence ID" value="KAI9268171.1"/>
    <property type="molecule type" value="Genomic_DNA"/>
</dbReference>
<accession>A0AAD5KE63</accession>
<comment type="caution">
    <text evidence="2">The sequence shown here is derived from an EMBL/GenBank/DDBJ whole genome shotgun (WGS) entry which is preliminary data.</text>
</comment>
<dbReference type="Proteomes" id="UP001209540">
    <property type="component" value="Unassembled WGS sequence"/>
</dbReference>
<feature type="signal peptide" evidence="1">
    <location>
        <begin position="1"/>
        <end position="27"/>
    </location>
</feature>
<dbReference type="SUPFAM" id="SSF51445">
    <property type="entry name" value="(Trans)glycosidases"/>
    <property type="match status" value="1"/>
</dbReference>
<keyword evidence="1" id="KW-0732">Signal</keyword>
<evidence type="ECO:0000313" key="2">
    <source>
        <dbReference type="EMBL" id="KAI9268171.1"/>
    </source>
</evidence>
<evidence type="ECO:0000313" key="3">
    <source>
        <dbReference type="Proteomes" id="UP001209540"/>
    </source>
</evidence>
<reference evidence="2" key="1">
    <citation type="journal article" date="2022" name="IScience">
        <title>Evolution of zygomycete secretomes and the origins of terrestrial fungal ecologies.</title>
        <authorList>
            <person name="Chang Y."/>
            <person name="Wang Y."/>
            <person name="Mondo S."/>
            <person name="Ahrendt S."/>
            <person name="Andreopoulos W."/>
            <person name="Barry K."/>
            <person name="Beard J."/>
            <person name="Benny G.L."/>
            <person name="Blankenship S."/>
            <person name="Bonito G."/>
            <person name="Cuomo C."/>
            <person name="Desiro A."/>
            <person name="Gervers K.A."/>
            <person name="Hundley H."/>
            <person name="Kuo A."/>
            <person name="LaButti K."/>
            <person name="Lang B.F."/>
            <person name="Lipzen A."/>
            <person name="O'Donnell K."/>
            <person name="Pangilinan J."/>
            <person name="Reynolds N."/>
            <person name="Sandor L."/>
            <person name="Smith M.E."/>
            <person name="Tsang A."/>
            <person name="Grigoriev I.V."/>
            <person name="Stajich J.E."/>
            <person name="Spatafora J.W."/>
        </authorList>
    </citation>
    <scope>NUCLEOTIDE SEQUENCE</scope>
    <source>
        <strain evidence="2">RSA 2281</strain>
    </source>
</reference>
<evidence type="ECO:0000256" key="1">
    <source>
        <dbReference type="SAM" id="SignalP"/>
    </source>
</evidence>
<gene>
    <name evidence="2" type="ORF">BDA99DRAFT_505031</name>
</gene>